<dbReference type="SUPFAM" id="SSF53807">
    <property type="entry name" value="Helical backbone' metal receptor"/>
    <property type="match status" value="1"/>
</dbReference>
<name>A0ABD5E0I7_9ACTN</name>
<organism evidence="1 2">
    <name type="scientific">Streptomyces evansiae</name>
    <dbReference type="NCBI Taxonomy" id="3075535"/>
    <lineage>
        <taxon>Bacteria</taxon>
        <taxon>Bacillati</taxon>
        <taxon>Actinomycetota</taxon>
        <taxon>Actinomycetes</taxon>
        <taxon>Kitasatosporales</taxon>
        <taxon>Streptomycetaceae</taxon>
        <taxon>Streptomyces</taxon>
    </lineage>
</organism>
<dbReference type="RefSeq" id="WP_311676715.1">
    <property type="nucleotide sequence ID" value="NZ_JAVRER010000006.1"/>
</dbReference>
<accession>A0ABD5E0I7</accession>
<reference evidence="2" key="1">
    <citation type="submission" date="2023-07" db="EMBL/GenBank/DDBJ databases">
        <title>30 novel species of actinomycetes from the DSMZ collection.</title>
        <authorList>
            <person name="Nouioui I."/>
        </authorList>
    </citation>
    <scope>NUCLEOTIDE SEQUENCE [LARGE SCALE GENOMIC DNA]</scope>
    <source>
        <strain evidence="2">DSM 41982</strain>
    </source>
</reference>
<protein>
    <submittedName>
        <fullName evidence="1">ABC transporter substrate-binding protein</fullName>
    </submittedName>
</protein>
<sequence length="285" mass="29074">MSSTTWEFTDDRGSVIRAARRPERVVAYIRAGAALHEYGLTPAGIFGSGHDGEQADPVKAGGLPADVPYLGAGKTLDEEALGAAAPDLVVDVTYDDHFAYAVDEGVAAGLGVPVVALSVAGGTPLTSLVARFAALAEALGVPADPAAGDVLAEARTAVRTAAAGPGAPRVLVFSAAGTEQVHLARPGTWPELRHLAELGVDLVDPGPGPGLNWLTTDWEYAAGLGADLVLADARGNAVPPVDLAGVPGWTRLTSGHPVLPWNPELAPAPRATARFLRDVAAALTD</sequence>
<proteinExistence type="predicted"/>
<gene>
    <name evidence="1" type="ORF">RM574_05620</name>
</gene>
<evidence type="ECO:0000313" key="2">
    <source>
        <dbReference type="Proteomes" id="UP001183607"/>
    </source>
</evidence>
<dbReference type="EMBL" id="JAVRER010000006">
    <property type="protein sequence ID" value="MDT0414964.1"/>
    <property type="molecule type" value="Genomic_DNA"/>
</dbReference>
<comment type="caution">
    <text evidence="1">The sequence shown here is derived from an EMBL/GenBank/DDBJ whole genome shotgun (WGS) entry which is preliminary data.</text>
</comment>
<evidence type="ECO:0000313" key="1">
    <source>
        <dbReference type="EMBL" id="MDT0414964.1"/>
    </source>
</evidence>
<dbReference type="Proteomes" id="UP001183607">
    <property type="component" value="Unassembled WGS sequence"/>
</dbReference>
<dbReference type="Gene3D" id="3.40.50.1980">
    <property type="entry name" value="Nitrogenase molybdenum iron protein domain"/>
    <property type="match status" value="2"/>
</dbReference>
<dbReference type="AlphaFoldDB" id="A0ABD5E0I7"/>